<comment type="caution">
    <text evidence="2">The sequence shown here is derived from an EMBL/GenBank/DDBJ whole genome shotgun (WGS) entry which is preliminary data.</text>
</comment>
<keyword evidence="3" id="KW-1185">Reference proteome</keyword>
<feature type="transmembrane region" description="Helical" evidence="1">
    <location>
        <begin position="51"/>
        <end position="72"/>
    </location>
</feature>
<dbReference type="AlphaFoldDB" id="A0A495VVN4"/>
<dbReference type="RefSeq" id="WP_121002540.1">
    <property type="nucleotide sequence ID" value="NZ_RBXO01000001.1"/>
</dbReference>
<keyword evidence="1" id="KW-0812">Transmembrane</keyword>
<evidence type="ECO:0000256" key="1">
    <source>
        <dbReference type="SAM" id="Phobius"/>
    </source>
</evidence>
<organism evidence="2 3">
    <name type="scientific">Saccharothrix australiensis</name>
    <dbReference type="NCBI Taxonomy" id="2072"/>
    <lineage>
        <taxon>Bacteria</taxon>
        <taxon>Bacillati</taxon>
        <taxon>Actinomycetota</taxon>
        <taxon>Actinomycetes</taxon>
        <taxon>Pseudonocardiales</taxon>
        <taxon>Pseudonocardiaceae</taxon>
        <taxon>Saccharothrix</taxon>
    </lineage>
</organism>
<sequence>MKVDWAALGTVFGVSLAVVLGLVVLFSVGLRALSAREEARERGGSVAVPTAAAAVCLVACVAVVLFGIYLIVAR</sequence>
<evidence type="ECO:0000313" key="3">
    <source>
        <dbReference type="Proteomes" id="UP000282084"/>
    </source>
</evidence>
<proteinExistence type="predicted"/>
<accession>A0A495VVN4</accession>
<keyword evidence="1" id="KW-0472">Membrane</keyword>
<dbReference type="Proteomes" id="UP000282084">
    <property type="component" value="Unassembled WGS sequence"/>
</dbReference>
<dbReference type="EMBL" id="RBXO01000001">
    <property type="protein sequence ID" value="RKT52757.1"/>
    <property type="molecule type" value="Genomic_DNA"/>
</dbReference>
<reference evidence="2 3" key="1">
    <citation type="submission" date="2018-10" db="EMBL/GenBank/DDBJ databases">
        <title>Sequencing the genomes of 1000 actinobacteria strains.</title>
        <authorList>
            <person name="Klenk H.-P."/>
        </authorList>
    </citation>
    <scope>NUCLEOTIDE SEQUENCE [LARGE SCALE GENOMIC DNA]</scope>
    <source>
        <strain evidence="2 3">DSM 43800</strain>
    </source>
</reference>
<protein>
    <submittedName>
        <fullName evidence="2">Uncharacterized protein</fullName>
    </submittedName>
</protein>
<name>A0A495VVN4_9PSEU</name>
<keyword evidence="1" id="KW-1133">Transmembrane helix</keyword>
<feature type="transmembrane region" description="Helical" evidence="1">
    <location>
        <begin position="6"/>
        <end position="30"/>
    </location>
</feature>
<gene>
    <name evidence="2" type="ORF">C8E97_1284</name>
</gene>
<evidence type="ECO:0000313" key="2">
    <source>
        <dbReference type="EMBL" id="RKT52757.1"/>
    </source>
</evidence>